<organism evidence="2 3">
    <name type="scientific">Protochlamydia amoebophila (strain UWE25)</name>
    <dbReference type="NCBI Taxonomy" id="264201"/>
    <lineage>
        <taxon>Bacteria</taxon>
        <taxon>Pseudomonadati</taxon>
        <taxon>Chlamydiota</taxon>
        <taxon>Chlamydiia</taxon>
        <taxon>Parachlamydiales</taxon>
        <taxon>Parachlamydiaceae</taxon>
        <taxon>Candidatus Protochlamydia</taxon>
    </lineage>
</organism>
<dbReference type="RefSeq" id="WP_011176171.1">
    <property type="nucleotide sequence ID" value="NC_005861.2"/>
</dbReference>
<dbReference type="EMBL" id="BX908798">
    <property type="protein sequence ID" value="CAF24349.1"/>
    <property type="molecule type" value="Genomic_DNA"/>
</dbReference>
<protein>
    <recommendedName>
        <fullName evidence="1">Polymerase/histidinol phosphatase N-terminal domain-containing protein</fullName>
    </recommendedName>
</protein>
<gene>
    <name evidence="2" type="ORF">PC_RS07775</name>
</gene>
<dbReference type="Gene3D" id="3.20.20.140">
    <property type="entry name" value="Metal-dependent hydrolases"/>
    <property type="match status" value="1"/>
</dbReference>
<dbReference type="KEGG" id="pcu:PC_RS07775"/>
<reference evidence="2 3" key="1">
    <citation type="journal article" date="2004" name="Science">
        <title>Illuminating the evolutionary history of chlamydiae.</title>
        <authorList>
            <person name="Horn M."/>
            <person name="Collingro A."/>
            <person name="Schmitz-Esser S."/>
            <person name="Beier C.L."/>
            <person name="Purkhold U."/>
            <person name="Fartmann B."/>
            <person name="Brandt P."/>
            <person name="Nyakatura G.J."/>
            <person name="Droege M."/>
            <person name="Frishman D."/>
            <person name="Rattei T."/>
            <person name="Mewes H."/>
            <person name="Wagner M."/>
        </authorList>
    </citation>
    <scope>NUCLEOTIDE SEQUENCE [LARGE SCALE GENOMIC DNA]</scope>
    <source>
        <strain evidence="2 3">UWE25</strain>
    </source>
</reference>
<dbReference type="GO" id="GO:0035312">
    <property type="term" value="F:5'-3' DNA exonuclease activity"/>
    <property type="evidence" value="ECO:0007669"/>
    <property type="project" value="TreeGrafter"/>
</dbReference>
<dbReference type="PANTHER" id="PTHR42924">
    <property type="entry name" value="EXONUCLEASE"/>
    <property type="match status" value="1"/>
</dbReference>
<dbReference type="InterPro" id="IPR003141">
    <property type="entry name" value="Pol/His_phosphatase_N"/>
</dbReference>
<dbReference type="Proteomes" id="UP000000529">
    <property type="component" value="Chromosome"/>
</dbReference>
<dbReference type="Gene3D" id="1.10.150.650">
    <property type="match status" value="1"/>
</dbReference>
<dbReference type="AlphaFoldDB" id="Q6MAQ0"/>
<dbReference type="InterPro" id="IPR052018">
    <property type="entry name" value="PHP_domain"/>
</dbReference>
<feature type="domain" description="Polymerase/histidinol phosphatase N-terminal" evidence="1">
    <location>
        <begin position="6"/>
        <end position="71"/>
    </location>
</feature>
<dbReference type="InterPro" id="IPR016195">
    <property type="entry name" value="Pol/histidinol_Pase-like"/>
</dbReference>
<sequence>MNNFRADLHCHTTCSDGTVDPLEIINLAINSGLQGLSITDHDTIEAYKDAAPFAQQKGLSLIPGVEFSASLGQTSVHILGYGFSLKSSIILDFCQKHHQRRLVRNQLILDRLTSHGMTLTLEEIYPESLISQKSMGRPHIALAMVKKGYVPTIQKAFQEYIGEGKSCYISGQSFTVEETLDIIHQANGLAIIAHPHLIENISITKKLLQLNFDGIEGYYGRFPRGKEDRWIKIGNHKNWLITGGSDFHGAIKPDLPLGCSWVNQDTFSILENHYKNNCHT</sequence>
<dbReference type="eggNOG" id="COG0613">
    <property type="taxonomic scope" value="Bacteria"/>
</dbReference>
<name>Q6MAQ0_PARUW</name>
<evidence type="ECO:0000313" key="3">
    <source>
        <dbReference type="Proteomes" id="UP000000529"/>
    </source>
</evidence>
<proteinExistence type="predicted"/>
<dbReference type="OrthoDB" id="9804333at2"/>
<dbReference type="SMART" id="SM00481">
    <property type="entry name" value="POLIIIAc"/>
    <property type="match status" value="1"/>
</dbReference>
<dbReference type="GO" id="GO:0004534">
    <property type="term" value="F:5'-3' RNA exonuclease activity"/>
    <property type="evidence" value="ECO:0007669"/>
    <property type="project" value="TreeGrafter"/>
</dbReference>
<keyword evidence="3" id="KW-1185">Reference proteome</keyword>
<dbReference type="HOGENOM" id="CLU_067347_1_0_0"/>
<dbReference type="Pfam" id="PF02811">
    <property type="entry name" value="PHP"/>
    <property type="match status" value="1"/>
</dbReference>
<evidence type="ECO:0000259" key="1">
    <source>
        <dbReference type="SMART" id="SM00481"/>
    </source>
</evidence>
<dbReference type="STRING" id="264201.pc1625"/>
<evidence type="ECO:0000313" key="2">
    <source>
        <dbReference type="EMBL" id="CAF24349.1"/>
    </source>
</evidence>
<dbReference type="SUPFAM" id="SSF89550">
    <property type="entry name" value="PHP domain-like"/>
    <property type="match status" value="1"/>
</dbReference>
<dbReference type="InterPro" id="IPR004013">
    <property type="entry name" value="PHP_dom"/>
</dbReference>
<dbReference type="PANTHER" id="PTHR42924:SF3">
    <property type="entry name" value="POLYMERASE_HISTIDINOL PHOSPHATASE N-TERMINAL DOMAIN-CONTAINING PROTEIN"/>
    <property type="match status" value="1"/>
</dbReference>
<accession>Q6MAQ0</accession>
<dbReference type="CDD" id="cd07438">
    <property type="entry name" value="PHP_HisPPase_AMP"/>
    <property type="match status" value="1"/>
</dbReference>